<evidence type="ECO:0008006" key="8">
    <source>
        <dbReference type="Google" id="ProtNLM"/>
    </source>
</evidence>
<keyword evidence="7" id="KW-1185">Reference proteome</keyword>
<reference evidence="6 7" key="1">
    <citation type="submission" date="2017-09" db="EMBL/GenBank/DDBJ databases">
        <title>Genome sequencing of Besnoitia besnoiti strain Bb-Ger1.</title>
        <authorList>
            <person name="Schares G."/>
            <person name="Venepally P."/>
            <person name="Lorenzi H.A."/>
        </authorList>
    </citation>
    <scope>NUCLEOTIDE SEQUENCE [LARGE SCALE GENOMIC DNA]</scope>
    <source>
        <strain evidence="6 7">Bb-Ger1</strain>
    </source>
</reference>
<comment type="caution">
    <text evidence="6">The sequence shown here is derived from an EMBL/GenBank/DDBJ whole genome shotgun (WGS) entry which is preliminary data.</text>
</comment>
<gene>
    <name evidence="6" type="ORF">BESB_010160</name>
</gene>
<evidence type="ECO:0000256" key="2">
    <source>
        <dbReference type="ARBA" id="ARBA00022692"/>
    </source>
</evidence>
<dbReference type="PANTHER" id="PTHR28128">
    <property type="entry name" value="GOLGI APPARATUS MEMBRANE PROTEIN TVP15"/>
    <property type="match status" value="1"/>
</dbReference>
<feature type="transmembrane region" description="Helical" evidence="5">
    <location>
        <begin position="77"/>
        <end position="96"/>
    </location>
</feature>
<dbReference type="PANTHER" id="PTHR28128:SF1">
    <property type="entry name" value="GOLGI APPARATUS MEMBRANE PROTEIN TVP15"/>
    <property type="match status" value="1"/>
</dbReference>
<dbReference type="OrthoDB" id="423534at2759"/>
<keyword evidence="2 5" id="KW-0812">Transmembrane</keyword>
<dbReference type="GeneID" id="40306078"/>
<dbReference type="VEuPathDB" id="ToxoDB:BESB_010160"/>
<dbReference type="KEGG" id="bbes:BESB_010160"/>
<evidence type="ECO:0000256" key="3">
    <source>
        <dbReference type="ARBA" id="ARBA00022989"/>
    </source>
</evidence>
<sequence length="148" mass="15802">MSADGVLVRCRRVQLSTVAITFVSFITAGIIIASGVLGTVFFDPLRLAVNVLHVCTGLLSITADVKAFSFFAYAKFLYLPVGRGLYYIIIGLIVLQKGLLDIILGASIITLGVLYTVACLRSGGVPKPLTQLPVEELPLSAVLKFVES</sequence>
<evidence type="ECO:0000256" key="4">
    <source>
        <dbReference type="ARBA" id="ARBA00023136"/>
    </source>
</evidence>
<proteinExistence type="predicted"/>
<dbReference type="RefSeq" id="XP_029222683.1">
    <property type="nucleotide sequence ID" value="XM_029359770.1"/>
</dbReference>
<comment type="subcellular location">
    <subcellularLocation>
        <location evidence="1">Membrane</location>
        <topology evidence="1">Multi-pass membrane protein</topology>
    </subcellularLocation>
</comment>
<dbReference type="GO" id="GO:0016020">
    <property type="term" value="C:membrane"/>
    <property type="evidence" value="ECO:0007669"/>
    <property type="project" value="UniProtKB-SubCell"/>
</dbReference>
<dbReference type="AlphaFoldDB" id="A0A2A9MMR8"/>
<dbReference type="InterPro" id="IPR013714">
    <property type="entry name" value="Golgi_TVP15"/>
</dbReference>
<dbReference type="EMBL" id="NWUJ01000001">
    <property type="protein sequence ID" value="PFH38674.1"/>
    <property type="molecule type" value="Genomic_DNA"/>
</dbReference>
<organism evidence="6 7">
    <name type="scientific">Besnoitia besnoiti</name>
    <name type="common">Apicomplexan protozoan</name>
    <dbReference type="NCBI Taxonomy" id="94643"/>
    <lineage>
        <taxon>Eukaryota</taxon>
        <taxon>Sar</taxon>
        <taxon>Alveolata</taxon>
        <taxon>Apicomplexa</taxon>
        <taxon>Conoidasida</taxon>
        <taxon>Coccidia</taxon>
        <taxon>Eucoccidiorida</taxon>
        <taxon>Eimeriorina</taxon>
        <taxon>Sarcocystidae</taxon>
        <taxon>Besnoitia</taxon>
    </lineage>
</organism>
<evidence type="ECO:0000256" key="5">
    <source>
        <dbReference type="SAM" id="Phobius"/>
    </source>
</evidence>
<accession>A0A2A9MMR8</accession>
<evidence type="ECO:0000256" key="1">
    <source>
        <dbReference type="ARBA" id="ARBA00004141"/>
    </source>
</evidence>
<dbReference type="Pfam" id="PF08507">
    <property type="entry name" value="COPI_assoc"/>
    <property type="match status" value="1"/>
</dbReference>
<name>A0A2A9MMR8_BESBE</name>
<evidence type="ECO:0000313" key="7">
    <source>
        <dbReference type="Proteomes" id="UP000224006"/>
    </source>
</evidence>
<keyword evidence="3 5" id="KW-1133">Transmembrane helix</keyword>
<protein>
    <recommendedName>
        <fullName evidence="8">COPI associated protein</fullName>
    </recommendedName>
</protein>
<feature type="transmembrane region" description="Helical" evidence="5">
    <location>
        <begin position="18"/>
        <end position="41"/>
    </location>
</feature>
<dbReference type="Proteomes" id="UP000224006">
    <property type="component" value="Chromosome I"/>
</dbReference>
<evidence type="ECO:0000313" key="6">
    <source>
        <dbReference type="EMBL" id="PFH38674.1"/>
    </source>
</evidence>
<keyword evidence="4 5" id="KW-0472">Membrane</keyword>
<feature type="transmembrane region" description="Helical" evidence="5">
    <location>
        <begin position="102"/>
        <end position="120"/>
    </location>
</feature>